<dbReference type="InterPro" id="IPR036111">
    <property type="entry name" value="Mal/L-sulfo/L-lacto_DH-like_sf"/>
</dbReference>
<dbReference type="SUPFAM" id="SSF89733">
    <property type="entry name" value="L-sulfolactate dehydrogenase-like"/>
    <property type="match status" value="1"/>
</dbReference>
<reference evidence="1 2" key="1">
    <citation type="submission" date="2024-07" db="EMBL/GenBank/DDBJ databases">
        <title>Section-level genome sequencing and comparative genomics of Aspergillus sections Usti and Cavernicolus.</title>
        <authorList>
            <consortium name="Lawrence Berkeley National Laboratory"/>
            <person name="Nybo J.L."/>
            <person name="Vesth T.C."/>
            <person name="Theobald S."/>
            <person name="Frisvad J.C."/>
            <person name="Larsen T.O."/>
            <person name="Kjaerboelling I."/>
            <person name="Rothschild-Mancinelli K."/>
            <person name="Lyhne E.K."/>
            <person name="Kogle M.E."/>
            <person name="Barry K."/>
            <person name="Clum A."/>
            <person name="Na H."/>
            <person name="Ledsgaard L."/>
            <person name="Lin J."/>
            <person name="Lipzen A."/>
            <person name="Kuo A."/>
            <person name="Riley R."/>
            <person name="Mondo S."/>
            <person name="LaButti K."/>
            <person name="Haridas S."/>
            <person name="Pangalinan J."/>
            <person name="Salamov A.A."/>
            <person name="Simmons B.A."/>
            <person name="Magnuson J.K."/>
            <person name="Chen J."/>
            <person name="Drula E."/>
            <person name="Henrissat B."/>
            <person name="Wiebenga A."/>
            <person name="Lubbers R.J."/>
            <person name="Gomes A.C."/>
            <person name="Makela M.R."/>
            <person name="Stajich J."/>
            <person name="Grigoriev I.V."/>
            <person name="Mortensen U.H."/>
            <person name="De vries R.P."/>
            <person name="Baker S.E."/>
            <person name="Andersen M.R."/>
        </authorList>
    </citation>
    <scope>NUCLEOTIDE SEQUENCE [LARGE SCALE GENOMIC DNA]</scope>
    <source>
        <strain evidence="1 2">CBS 600.67</strain>
    </source>
</reference>
<protein>
    <submittedName>
        <fullName evidence="1">Uncharacterized protein</fullName>
    </submittedName>
</protein>
<proteinExistence type="predicted"/>
<evidence type="ECO:0000313" key="2">
    <source>
        <dbReference type="Proteomes" id="UP001610335"/>
    </source>
</evidence>
<gene>
    <name evidence="1" type="ORF">BDW59DRAFT_156532</name>
</gene>
<accession>A0ABR4J133</accession>
<sequence length="114" mass="12255">MAESTESKQVTYHINHKELESFAHRRLARNGVPDDHATIVANCLVQADLRGVGSQLLASGSDYKTIKLWDPSTGALKHTISTGVAKDSKIADQPADAVQKALNLRLSAAGQYQG</sequence>
<dbReference type="Proteomes" id="UP001610335">
    <property type="component" value="Unassembled WGS sequence"/>
</dbReference>
<dbReference type="Gene3D" id="1.10.1530.10">
    <property type="match status" value="1"/>
</dbReference>
<dbReference type="SUPFAM" id="SSF50978">
    <property type="entry name" value="WD40 repeat-like"/>
    <property type="match status" value="1"/>
</dbReference>
<dbReference type="Gene3D" id="2.130.10.10">
    <property type="entry name" value="YVTN repeat-like/Quinoprotein amine dehydrogenase"/>
    <property type="match status" value="1"/>
</dbReference>
<organism evidence="1 2">
    <name type="scientific">Aspergillus cavernicola</name>
    <dbReference type="NCBI Taxonomy" id="176166"/>
    <lineage>
        <taxon>Eukaryota</taxon>
        <taxon>Fungi</taxon>
        <taxon>Dikarya</taxon>
        <taxon>Ascomycota</taxon>
        <taxon>Pezizomycotina</taxon>
        <taxon>Eurotiomycetes</taxon>
        <taxon>Eurotiomycetidae</taxon>
        <taxon>Eurotiales</taxon>
        <taxon>Aspergillaceae</taxon>
        <taxon>Aspergillus</taxon>
        <taxon>Aspergillus subgen. Nidulantes</taxon>
    </lineage>
</organism>
<dbReference type="InterPro" id="IPR036322">
    <property type="entry name" value="WD40_repeat_dom_sf"/>
</dbReference>
<name>A0ABR4J133_9EURO</name>
<dbReference type="InterPro" id="IPR043144">
    <property type="entry name" value="Mal/L-sulf/L-lact_DH-like_ah"/>
</dbReference>
<dbReference type="EMBL" id="JBFXLS010000003">
    <property type="protein sequence ID" value="KAL2833731.1"/>
    <property type="molecule type" value="Genomic_DNA"/>
</dbReference>
<keyword evidence="2" id="KW-1185">Reference proteome</keyword>
<dbReference type="InterPro" id="IPR015943">
    <property type="entry name" value="WD40/YVTN_repeat-like_dom_sf"/>
</dbReference>
<evidence type="ECO:0000313" key="1">
    <source>
        <dbReference type="EMBL" id="KAL2833731.1"/>
    </source>
</evidence>
<comment type="caution">
    <text evidence="1">The sequence shown here is derived from an EMBL/GenBank/DDBJ whole genome shotgun (WGS) entry which is preliminary data.</text>
</comment>